<dbReference type="InterPro" id="IPR027266">
    <property type="entry name" value="TrmE/GcvT-like"/>
</dbReference>
<dbReference type="EMBL" id="VRZA01000005">
    <property type="protein sequence ID" value="TXS91859.1"/>
    <property type="molecule type" value="Genomic_DNA"/>
</dbReference>
<dbReference type="SUPFAM" id="SSF54373">
    <property type="entry name" value="FAD-linked reductases, C-terminal domain"/>
    <property type="match status" value="1"/>
</dbReference>
<dbReference type="Pfam" id="PF16350">
    <property type="entry name" value="FAO_M"/>
    <property type="match status" value="1"/>
</dbReference>
<feature type="domain" description="GCVT N-terminal" evidence="5">
    <location>
        <begin position="428"/>
        <end position="705"/>
    </location>
</feature>
<evidence type="ECO:0000259" key="5">
    <source>
        <dbReference type="Pfam" id="PF01571"/>
    </source>
</evidence>
<dbReference type="InterPro" id="IPR006076">
    <property type="entry name" value="FAD-dep_OxRdtase"/>
</dbReference>
<keyword evidence="2" id="KW-0808">Transferase</keyword>
<dbReference type="GO" id="GO:0016491">
    <property type="term" value="F:oxidoreductase activity"/>
    <property type="evidence" value="ECO:0007669"/>
    <property type="project" value="UniProtKB-KW"/>
</dbReference>
<evidence type="ECO:0000313" key="9">
    <source>
        <dbReference type="Proteomes" id="UP000321039"/>
    </source>
</evidence>
<comment type="caution">
    <text evidence="8">The sequence shown here is derived from an EMBL/GenBank/DDBJ whole genome shotgun (WGS) entry which is preliminary data.</text>
</comment>
<reference evidence="8 9" key="1">
    <citation type="submission" date="2019-08" db="EMBL/GenBank/DDBJ databases">
        <title>Parahaliea maris sp. nov., isolated from the surface seawater.</title>
        <authorList>
            <person name="Liu Y."/>
        </authorList>
    </citation>
    <scope>NUCLEOTIDE SEQUENCE [LARGE SCALE GENOMIC DNA]</scope>
    <source>
        <strain evidence="8 9">HSLHS9</strain>
    </source>
</reference>
<dbReference type="Gene3D" id="3.30.1360.120">
    <property type="entry name" value="Probable tRNA modification gtpase trme, domain 1"/>
    <property type="match status" value="1"/>
</dbReference>
<feature type="domain" description="Aminomethyltransferase C-terminal" evidence="6">
    <location>
        <begin position="739"/>
        <end position="813"/>
    </location>
</feature>
<proteinExistence type="inferred from homology"/>
<dbReference type="SUPFAM" id="SSF51905">
    <property type="entry name" value="FAD/NAD(P)-binding domain"/>
    <property type="match status" value="1"/>
</dbReference>
<organism evidence="8 9">
    <name type="scientific">Parahaliea maris</name>
    <dbReference type="NCBI Taxonomy" id="2716870"/>
    <lineage>
        <taxon>Bacteria</taxon>
        <taxon>Pseudomonadati</taxon>
        <taxon>Pseudomonadota</taxon>
        <taxon>Gammaproteobacteria</taxon>
        <taxon>Cellvibrionales</taxon>
        <taxon>Halieaceae</taxon>
        <taxon>Parahaliea</taxon>
    </lineage>
</organism>
<evidence type="ECO:0000259" key="6">
    <source>
        <dbReference type="Pfam" id="PF08669"/>
    </source>
</evidence>
<dbReference type="InterPro" id="IPR032503">
    <property type="entry name" value="FAO_M"/>
</dbReference>
<name>A0A5C8ZVJ1_9GAMM</name>
<dbReference type="Gene3D" id="3.30.9.10">
    <property type="entry name" value="D-Amino Acid Oxidase, subunit A, domain 2"/>
    <property type="match status" value="1"/>
</dbReference>
<evidence type="ECO:0000259" key="4">
    <source>
        <dbReference type="Pfam" id="PF01266"/>
    </source>
</evidence>
<keyword evidence="3" id="KW-0560">Oxidoreductase</keyword>
<feature type="domain" description="FAD dependent oxidoreductase central" evidence="7">
    <location>
        <begin position="371"/>
        <end position="424"/>
    </location>
</feature>
<evidence type="ECO:0000313" key="8">
    <source>
        <dbReference type="EMBL" id="TXS91859.1"/>
    </source>
</evidence>
<accession>A0A5C8ZVJ1</accession>
<keyword evidence="2" id="KW-0032">Aminotransferase</keyword>
<dbReference type="AlphaFoldDB" id="A0A5C8ZVJ1"/>
<dbReference type="InterPro" id="IPR029043">
    <property type="entry name" value="GcvT/YgfZ_C"/>
</dbReference>
<dbReference type="RefSeq" id="WP_148069099.1">
    <property type="nucleotide sequence ID" value="NZ_VRZA01000005.1"/>
</dbReference>
<dbReference type="Pfam" id="PF08669">
    <property type="entry name" value="GCV_T_C"/>
    <property type="match status" value="1"/>
</dbReference>
<feature type="domain" description="FAD dependent oxidoreductase" evidence="4">
    <location>
        <begin position="11"/>
        <end position="368"/>
    </location>
</feature>
<dbReference type="InterPro" id="IPR013977">
    <property type="entry name" value="GcvT_C"/>
</dbReference>
<gene>
    <name evidence="8" type="ORF">FV139_14060</name>
</gene>
<evidence type="ECO:0000259" key="7">
    <source>
        <dbReference type="Pfam" id="PF16350"/>
    </source>
</evidence>
<dbReference type="Proteomes" id="UP000321039">
    <property type="component" value="Unassembled WGS sequence"/>
</dbReference>
<dbReference type="InterPro" id="IPR028896">
    <property type="entry name" value="GcvT/YgfZ/DmdA"/>
</dbReference>
<dbReference type="PANTHER" id="PTHR43757">
    <property type="entry name" value="AMINOMETHYLTRANSFERASE"/>
    <property type="match status" value="1"/>
</dbReference>
<dbReference type="GO" id="GO:0008483">
    <property type="term" value="F:transaminase activity"/>
    <property type="evidence" value="ECO:0007669"/>
    <property type="project" value="UniProtKB-KW"/>
</dbReference>
<comment type="similarity">
    <text evidence="1">Belongs to the GcvT family.</text>
</comment>
<dbReference type="SUPFAM" id="SSF101790">
    <property type="entry name" value="Aminomethyltransferase beta-barrel domain"/>
    <property type="match status" value="1"/>
</dbReference>
<evidence type="ECO:0000256" key="1">
    <source>
        <dbReference type="ARBA" id="ARBA00008609"/>
    </source>
</evidence>
<sequence>MSKPLPEKANVVILGGGIIGASTLYHLAKSGVENCVLLERDQFSCGTTWHAAGLTSRMRESASQSRLVQYTCDLFKSLEAETGQATGVREQGTLYIATNEVRYEALRRSASASQHMGVKVDALDLDGVMSRWPLLNPEGVHGGIYIHGSGSVNPIDATMALVKGARLHGGQAFEKTTVDDILTHKGRVVGVKTDRGEIACDTVLLAGGLWSHKIAKKLGVALPLYSAEHYYIVTESVPNLDPTLPVLGSPDESAYFKEDAGKLLVGFFEPKAKAWPPRGQDIPTEFSFSELPFDFEHLEPQLEQAFSRVPVLNEVGIQLMFCGPESFTSDSRAVMGPAAEVQGLYIASGFNSHGILSSGGAGKMMADWIRDGLPSQGMASTHSHRLMPFQANTRYMQERVTESLGFNMTLHWPGHQLKTARNIRHMPVHDRLIDAGAVMGERAGWEIPLYYDKPGATLPHKPSLGYQEWFPKVAAECEAARDKAVLVDQSCYGKLLICGPDAVAALNHLSANEMDVPVGRSVYTHWLNPRGGIEADIVLMRMAEEEFLLITGPGSQVRDRCWFNANKPAGLNAQCIDVTAQYGMFSMSGPASREILESLTDEDVSKASLPFGHARLMDIGMGRAWVLRRSFMGELGYEIFPTGDLCRHVYDALFEAGASKGLVNAGFFALMTSRVEKGFVHFGHDISEDDTPLEAGLRFAVNFDKDSFIGREVLEQQRDAGPIENRIVHLHVPGASLENGPYLYRNEPIWRGDELVGYVTSGAWGFRMGACLGMASVKNAGGVTADWLAESGFEVEVAGTRYPVELKFGGFYDPKSERMRA</sequence>
<dbReference type="SUPFAM" id="SSF103025">
    <property type="entry name" value="Folate-binding domain"/>
    <property type="match status" value="1"/>
</dbReference>
<evidence type="ECO:0000256" key="2">
    <source>
        <dbReference type="ARBA" id="ARBA00022576"/>
    </source>
</evidence>
<dbReference type="PANTHER" id="PTHR43757:SF2">
    <property type="entry name" value="AMINOMETHYLTRANSFERASE, MITOCHONDRIAL"/>
    <property type="match status" value="1"/>
</dbReference>
<dbReference type="Pfam" id="PF01571">
    <property type="entry name" value="GCV_T"/>
    <property type="match status" value="1"/>
</dbReference>
<dbReference type="InterPro" id="IPR006222">
    <property type="entry name" value="GCVT_N"/>
</dbReference>
<protein>
    <submittedName>
        <fullName evidence="8">FAD-dependent oxidoreductase</fullName>
    </submittedName>
</protein>
<dbReference type="InterPro" id="IPR036188">
    <property type="entry name" value="FAD/NAD-bd_sf"/>
</dbReference>
<evidence type="ECO:0000256" key="3">
    <source>
        <dbReference type="ARBA" id="ARBA00023002"/>
    </source>
</evidence>
<dbReference type="Gene3D" id="3.50.50.60">
    <property type="entry name" value="FAD/NAD(P)-binding domain"/>
    <property type="match status" value="1"/>
</dbReference>
<keyword evidence="9" id="KW-1185">Reference proteome</keyword>
<dbReference type="Pfam" id="PF01266">
    <property type="entry name" value="DAO"/>
    <property type="match status" value="1"/>
</dbReference>